<gene>
    <name evidence="2" type="ORF">EVAR_58759_1</name>
</gene>
<comment type="caution">
    <text evidence="2">The sequence shown here is derived from an EMBL/GenBank/DDBJ whole genome shotgun (WGS) entry which is preliminary data.</text>
</comment>
<reference evidence="2 3" key="1">
    <citation type="journal article" date="2019" name="Commun. Biol.">
        <title>The bagworm genome reveals a unique fibroin gene that provides high tensile strength.</title>
        <authorList>
            <person name="Kono N."/>
            <person name="Nakamura H."/>
            <person name="Ohtoshi R."/>
            <person name="Tomita M."/>
            <person name="Numata K."/>
            <person name="Arakawa K."/>
        </authorList>
    </citation>
    <scope>NUCLEOTIDE SEQUENCE [LARGE SCALE GENOMIC DNA]</scope>
</reference>
<feature type="compositionally biased region" description="Basic residues" evidence="1">
    <location>
        <begin position="157"/>
        <end position="172"/>
    </location>
</feature>
<evidence type="ECO:0000313" key="2">
    <source>
        <dbReference type="EMBL" id="GBP85716.1"/>
    </source>
</evidence>
<organism evidence="2 3">
    <name type="scientific">Eumeta variegata</name>
    <name type="common">Bagworm moth</name>
    <name type="synonym">Eumeta japonica</name>
    <dbReference type="NCBI Taxonomy" id="151549"/>
    <lineage>
        <taxon>Eukaryota</taxon>
        <taxon>Metazoa</taxon>
        <taxon>Ecdysozoa</taxon>
        <taxon>Arthropoda</taxon>
        <taxon>Hexapoda</taxon>
        <taxon>Insecta</taxon>
        <taxon>Pterygota</taxon>
        <taxon>Neoptera</taxon>
        <taxon>Endopterygota</taxon>
        <taxon>Lepidoptera</taxon>
        <taxon>Glossata</taxon>
        <taxon>Ditrysia</taxon>
        <taxon>Tineoidea</taxon>
        <taxon>Psychidae</taxon>
        <taxon>Oiketicinae</taxon>
        <taxon>Eumeta</taxon>
    </lineage>
</organism>
<name>A0A4C1ZAX8_EUMVA</name>
<proteinExistence type="predicted"/>
<dbReference type="Proteomes" id="UP000299102">
    <property type="component" value="Unassembled WGS sequence"/>
</dbReference>
<feature type="region of interest" description="Disordered" evidence="1">
    <location>
        <begin position="153"/>
        <end position="172"/>
    </location>
</feature>
<evidence type="ECO:0000256" key="1">
    <source>
        <dbReference type="SAM" id="MobiDB-lite"/>
    </source>
</evidence>
<dbReference type="EMBL" id="BGZK01001754">
    <property type="protein sequence ID" value="GBP85716.1"/>
    <property type="molecule type" value="Genomic_DNA"/>
</dbReference>
<accession>A0A4C1ZAX8</accession>
<protein>
    <submittedName>
        <fullName evidence="2">Uncharacterized protein</fullName>
    </submittedName>
</protein>
<dbReference type="AlphaFoldDB" id="A0A4C1ZAX8"/>
<evidence type="ECO:0000313" key="3">
    <source>
        <dbReference type="Proteomes" id="UP000299102"/>
    </source>
</evidence>
<sequence length="172" mass="19829">MLAQPTSSRSTFGFNFAVPVDRKPFKVSPNRGVKRPLHFSMEHAAEATRTARDRCSSELWLIPGCGRASECSSPGAVFSYLNSARCGEWRRRRPRGRPARRARPPLTIVHRYSVKTMLNINGTQRSRGRPPATWCCDVEKDLKAQNIPLLTIQDRMPRRKRTRRPDRKRTWD</sequence>
<keyword evidence="3" id="KW-1185">Reference proteome</keyword>